<protein>
    <recommendedName>
        <fullName evidence="1">serine--tRNA ligase</fullName>
        <ecNumber evidence="1">6.1.1.11</ecNumber>
    </recommendedName>
    <alternativeName>
        <fullName evidence="6">Seryl-tRNA synthetase</fullName>
    </alternativeName>
</protein>
<evidence type="ECO:0000256" key="2">
    <source>
        <dbReference type="ARBA" id="ARBA00022598"/>
    </source>
</evidence>
<organism evidence="8">
    <name type="scientific">Palpitomonas bilix</name>
    <dbReference type="NCBI Taxonomy" id="652834"/>
    <lineage>
        <taxon>Eukaryota</taxon>
        <taxon>Eukaryota incertae sedis</taxon>
    </lineage>
</organism>
<dbReference type="EMBL" id="HBIB01009145">
    <property type="protein sequence ID" value="CAE0243548.1"/>
    <property type="molecule type" value="Transcribed_RNA"/>
</dbReference>
<dbReference type="PANTHER" id="PTHR11778">
    <property type="entry name" value="SERYL-TRNA SYNTHETASE"/>
    <property type="match status" value="1"/>
</dbReference>
<dbReference type="InterPro" id="IPR006195">
    <property type="entry name" value="aa-tRNA-synth_II"/>
</dbReference>
<keyword evidence="5" id="KW-0030">Aminoacyl-tRNA synthetase</keyword>
<keyword evidence="4" id="KW-0067">ATP-binding</keyword>
<evidence type="ECO:0000259" key="7">
    <source>
        <dbReference type="PROSITE" id="PS50862"/>
    </source>
</evidence>
<accession>A0A7S3G4D6</accession>
<reference evidence="8" key="1">
    <citation type="submission" date="2021-01" db="EMBL/GenBank/DDBJ databases">
        <authorList>
            <person name="Corre E."/>
            <person name="Pelletier E."/>
            <person name="Niang G."/>
            <person name="Scheremetjew M."/>
            <person name="Finn R."/>
            <person name="Kale V."/>
            <person name="Holt S."/>
            <person name="Cochrane G."/>
            <person name="Meng A."/>
            <person name="Brown T."/>
            <person name="Cohen L."/>
        </authorList>
    </citation>
    <scope>NUCLEOTIDE SEQUENCE</scope>
    <source>
        <strain evidence="8">NIES-2562</strain>
    </source>
</reference>
<keyword evidence="3" id="KW-0547">Nucleotide-binding</keyword>
<dbReference type="Gene3D" id="3.30.930.10">
    <property type="entry name" value="Bira Bifunctional Protein, Domain 2"/>
    <property type="match status" value="1"/>
</dbReference>
<dbReference type="EC" id="6.1.1.11" evidence="1"/>
<proteinExistence type="predicted"/>
<dbReference type="GO" id="GO:0006434">
    <property type="term" value="P:seryl-tRNA aminoacylation"/>
    <property type="evidence" value="ECO:0007669"/>
    <property type="project" value="InterPro"/>
</dbReference>
<dbReference type="SUPFAM" id="SSF55681">
    <property type="entry name" value="Class II aaRS and biotin synthetases"/>
    <property type="match status" value="1"/>
</dbReference>
<evidence type="ECO:0000313" key="8">
    <source>
        <dbReference type="EMBL" id="CAE0243548.1"/>
    </source>
</evidence>
<dbReference type="PROSITE" id="PS50862">
    <property type="entry name" value="AA_TRNA_LIGASE_II"/>
    <property type="match status" value="1"/>
</dbReference>
<dbReference type="InterPro" id="IPR045864">
    <property type="entry name" value="aa-tRNA-synth_II/BPL/LPL"/>
</dbReference>
<gene>
    <name evidence="8" type="ORF">PBIL07802_LOCUS5716</name>
</gene>
<evidence type="ECO:0000256" key="1">
    <source>
        <dbReference type="ARBA" id="ARBA00012840"/>
    </source>
</evidence>
<sequence length="104" mass="11566">MPANDLGAPAARKIDIEGWMPSRGYGELTSASDCGDYQTRRLQSRYKYAKKDNRYLHSLNATACAVPRTILAILENHQTEDGRVRIPPSLSPFLGGRQYLSPLS</sequence>
<dbReference type="InterPro" id="IPR002314">
    <property type="entry name" value="aa-tRNA-synt_IIb"/>
</dbReference>
<evidence type="ECO:0000256" key="5">
    <source>
        <dbReference type="ARBA" id="ARBA00023146"/>
    </source>
</evidence>
<dbReference type="AlphaFoldDB" id="A0A7S3G4D6"/>
<keyword evidence="2" id="KW-0436">Ligase</keyword>
<evidence type="ECO:0000256" key="4">
    <source>
        <dbReference type="ARBA" id="ARBA00022840"/>
    </source>
</evidence>
<dbReference type="GO" id="GO:0005524">
    <property type="term" value="F:ATP binding"/>
    <property type="evidence" value="ECO:0007669"/>
    <property type="project" value="UniProtKB-KW"/>
</dbReference>
<dbReference type="Pfam" id="PF00587">
    <property type="entry name" value="tRNA-synt_2b"/>
    <property type="match status" value="1"/>
</dbReference>
<evidence type="ECO:0000256" key="6">
    <source>
        <dbReference type="ARBA" id="ARBA00031113"/>
    </source>
</evidence>
<dbReference type="InterPro" id="IPR002317">
    <property type="entry name" value="Ser-tRNA-ligase_type_1"/>
</dbReference>
<evidence type="ECO:0000256" key="3">
    <source>
        <dbReference type="ARBA" id="ARBA00022741"/>
    </source>
</evidence>
<name>A0A7S3G4D6_9EUKA</name>
<feature type="domain" description="Aminoacyl-transfer RNA synthetases class-II family profile" evidence="7">
    <location>
        <begin position="1"/>
        <end position="87"/>
    </location>
</feature>
<dbReference type="GO" id="GO:0004828">
    <property type="term" value="F:serine-tRNA ligase activity"/>
    <property type="evidence" value="ECO:0007669"/>
    <property type="project" value="UniProtKB-EC"/>
</dbReference>